<organism evidence="16 17">
    <name type="scientific">Kytococcus aerolatus</name>
    <dbReference type="NCBI Taxonomy" id="592308"/>
    <lineage>
        <taxon>Bacteria</taxon>
        <taxon>Bacillati</taxon>
        <taxon>Actinomycetota</taxon>
        <taxon>Actinomycetes</taxon>
        <taxon>Micrococcales</taxon>
        <taxon>Kytococcaceae</taxon>
        <taxon>Kytococcus</taxon>
    </lineage>
</organism>
<dbReference type="GO" id="GO:0000703">
    <property type="term" value="F:oxidized pyrimidine nucleobase lesion DNA N-glycosylase activity"/>
    <property type="evidence" value="ECO:0007669"/>
    <property type="project" value="TreeGrafter"/>
</dbReference>
<evidence type="ECO:0000256" key="3">
    <source>
        <dbReference type="ARBA" id="ARBA00022723"/>
    </source>
</evidence>
<dbReference type="SUPFAM" id="SSF57716">
    <property type="entry name" value="Glucocorticoid receptor-like (DNA-binding domain)"/>
    <property type="match status" value="1"/>
</dbReference>
<dbReference type="Pfam" id="PF01149">
    <property type="entry name" value="Fapy_DNA_glyco"/>
    <property type="match status" value="1"/>
</dbReference>
<keyword evidence="5 13" id="KW-0863">Zinc-finger</keyword>
<dbReference type="InterPro" id="IPR000214">
    <property type="entry name" value="Znf_DNA_glyclase/AP_lyase"/>
</dbReference>
<reference evidence="16 17" key="1">
    <citation type="submission" date="2017-06" db="EMBL/GenBank/DDBJ databases">
        <authorList>
            <person name="Kim H.J."/>
            <person name="Triplett B.A."/>
        </authorList>
    </citation>
    <scope>NUCLEOTIDE SEQUENCE [LARGE SCALE GENOMIC DNA]</scope>
    <source>
        <strain evidence="16 17">DSM 22179</strain>
    </source>
</reference>
<dbReference type="EMBL" id="FYEZ01000001">
    <property type="protein sequence ID" value="SNC61428.1"/>
    <property type="molecule type" value="Genomic_DNA"/>
</dbReference>
<dbReference type="OrthoDB" id="9800855at2"/>
<name>A0A212T5W3_9MICO</name>
<dbReference type="SMART" id="SM00898">
    <property type="entry name" value="Fapy_DNA_glyco"/>
    <property type="match status" value="1"/>
</dbReference>
<dbReference type="InterPro" id="IPR035937">
    <property type="entry name" value="FPG_N"/>
</dbReference>
<dbReference type="GO" id="GO:0006284">
    <property type="term" value="P:base-excision repair"/>
    <property type="evidence" value="ECO:0007669"/>
    <property type="project" value="InterPro"/>
</dbReference>
<evidence type="ECO:0000256" key="4">
    <source>
        <dbReference type="ARBA" id="ARBA00022763"/>
    </source>
</evidence>
<keyword evidence="17" id="KW-1185">Reference proteome</keyword>
<evidence type="ECO:0000256" key="13">
    <source>
        <dbReference type="PROSITE-ProRule" id="PRU00391"/>
    </source>
</evidence>
<evidence type="ECO:0000259" key="15">
    <source>
        <dbReference type="PROSITE" id="PS51068"/>
    </source>
</evidence>
<evidence type="ECO:0000313" key="16">
    <source>
        <dbReference type="EMBL" id="SNC61428.1"/>
    </source>
</evidence>
<evidence type="ECO:0000256" key="11">
    <source>
        <dbReference type="ARBA" id="ARBA00023268"/>
    </source>
</evidence>
<evidence type="ECO:0000256" key="10">
    <source>
        <dbReference type="ARBA" id="ARBA00023239"/>
    </source>
</evidence>
<keyword evidence="16" id="KW-0540">Nuclease</keyword>
<evidence type="ECO:0000256" key="5">
    <source>
        <dbReference type="ARBA" id="ARBA00022771"/>
    </source>
</evidence>
<sequence length="276" mass="30157">MPEGDVVWHTARQLHAALAGHELARSELRWPTLATTDLTGRRTLEVVPRGKHLLHRLEGGLTLHSHLRMEGSWRVHPAGRPPRLPRTTRAVLATATRLAVGDTLGMLDLVPTEAEEHLVGHLGPDLLGPHWSLPVALANLRRDPDRPIAAALLDQRNLAGIGTIYASEPLFLRRVDPWRPVGAVPDATLEAVVETARMALAAACRTPGPWEGRTTPRHLRETRWVHGRVRSACLVCGTPIALDPVGDAPHDRVFFHCPSCQASTPGATPRTSSRTQ</sequence>
<dbReference type="InterPro" id="IPR015886">
    <property type="entry name" value="H2TH_FPG"/>
</dbReference>
<keyword evidence="12" id="KW-0326">Glycosidase</keyword>
<dbReference type="PANTHER" id="PTHR42697:SF1">
    <property type="entry name" value="ENDONUCLEASE 8"/>
    <property type="match status" value="1"/>
</dbReference>
<dbReference type="InterPro" id="IPR010979">
    <property type="entry name" value="Ribosomal_uS13-like_H2TH"/>
</dbReference>
<dbReference type="GO" id="GO:0003684">
    <property type="term" value="F:damaged DNA binding"/>
    <property type="evidence" value="ECO:0007669"/>
    <property type="project" value="InterPro"/>
</dbReference>
<evidence type="ECO:0000256" key="7">
    <source>
        <dbReference type="ARBA" id="ARBA00022833"/>
    </source>
</evidence>
<gene>
    <name evidence="16" type="ORF">SAMN05445756_0480</name>
</gene>
<keyword evidence="3" id="KW-0479">Metal-binding</keyword>
<dbReference type="Gene3D" id="1.10.8.50">
    <property type="match status" value="1"/>
</dbReference>
<dbReference type="PROSITE" id="PS51066">
    <property type="entry name" value="ZF_FPG_2"/>
    <property type="match status" value="1"/>
</dbReference>
<keyword evidence="8" id="KW-0238">DNA-binding</keyword>
<dbReference type="SUPFAM" id="SSF81624">
    <property type="entry name" value="N-terminal domain of MutM-like DNA repair proteins"/>
    <property type="match status" value="1"/>
</dbReference>
<dbReference type="Gene3D" id="3.20.190.10">
    <property type="entry name" value="MutM-like, N-terminal"/>
    <property type="match status" value="1"/>
</dbReference>
<evidence type="ECO:0000313" key="17">
    <source>
        <dbReference type="Proteomes" id="UP000198122"/>
    </source>
</evidence>
<dbReference type="GO" id="GO:0140078">
    <property type="term" value="F:class I DNA-(apurinic or apyrimidinic site) endonuclease activity"/>
    <property type="evidence" value="ECO:0007669"/>
    <property type="project" value="UniProtKB-EC"/>
</dbReference>
<keyword evidence="6" id="KW-0378">Hydrolase</keyword>
<dbReference type="AlphaFoldDB" id="A0A212T5W3"/>
<dbReference type="EC" id="4.2.99.18" evidence="2"/>
<keyword evidence="10" id="KW-0456">Lyase</keyword>
<evidence type="ECO:0000256" key="12">
    <source>
        <dbReference type="ARBA" id="ARBA00023295"/>
    </source>
</evidence>
<dbReference type="GO" id="GO:0008270">
    <property type="term" value="F:zinc ion binding"/>
    <property type="evidence" value="ECO:0007669"/>
    <property type="project" value="UniProtKB-KW"/>
</dbReference>
<comment type="similarity">
    <text evidence="1">Belongs to the FPG family.</text>
</comment>
<dbReference type="InterPro" id="IPR012319">
    <property type="entry name" value="FPG_cat"/>
</dbReference>
<keyword evidence="11" id="KW-0511">Multifunctional enzyme</keyword>
<dbReference type="Proteomes" id="UP000198122">
    <property type="component" value="Unassembled WGS sequence"/>
</dbReference>
<evidence type="ECO:0000259" key="14">
    <source>
        <dbReference type="PROSITE" id="PS51066"/>
    </source>
</evidence>
<evidence type="ECO:0000256" key="6">
    <source>
        <dbReference type="ARBA" id="ARBA00022801"/>
    </source>
</evidence>
<feature type="domain" description="Formamidopyrimidine-DNA glycosylase catalytic" evidence="15">
    <location>
        <begin position="2"/>
        <end position="101"/>
    </location>
</feature>
<dbReference type="InterPro" id="IPR044090">
    <property type="entry name" value="Nei2_N"/>
</dbReference>
<dbReference type="PROSITE" id="PS51068">
    <property type="entry name" value="FPG_CAT"/>
    <property type="match status" value="1"/>
</dbReference>
<dbReference type="RefSeq" id="WP_088817484.1">
    <property type="nucleotide sequence ID" value="NZ_FYEZ01000001.1"/>
</dbReference>
<keyword evidence="16" id="KW-0255">Endonuclease</keyword>
<keyword evidence="7" id="KW-0862">Zinc</keyword>
<keyword evidence="4" id="KW-0227">DNA damage</keyword>
<feature type="domain" description="FPG-type" evidence="14">
    <location>
        <begin position="224"/>
        <end position="262"/>
    </location>
</feature>
<dbReference type="Pfam" id="PF06831">
    <property type="entry name" value="H2TH"/>
    <property type="match status" value="1"/>
</dbReference>
<evidence type="ECO:0000256" key="8">
    <source>
        <dbReference type="ARBA" id="ARBA00023125"/>
    </source>
</evidence>
<evidence type="ECO:0000256" key="1">
    <source>
        <dbReference type="ARBA" id="ARBA00009409"/>
    </source>
</evidence>
<dbReference type="SMART" id="SM01232">
    <property type="entry name" value="H2TH"/>
    <property type="match status" value="1"/>
</dbReference>
<protein>
    <recommendedName>
        <fullName evidence="2">DNA-(apurinic or apyrimidinic site) lyase</fullName>
        <ecNumber evidence="2">4.2.99.18</ecNumber>
    </recommendedName>
</protein>
<evidence type="ECO:0000256" key="2">
    <source>
        <dbReference type="ARBA" id="ARBA00012720"/>
    </source>
</evidence>
<dbReference type="SUPFAM" id="SSF46946">
    <property type="entry name" value="S13-like H2TH domain"/>
    <property type="match status" value="1"/>
</dbReference>
<proteinExistence type="inferred from homology"/>
<accession>A0A212T5W3</accession>
<keyword evidence="9" id="KW-0234">DNA repair</keyword>
<dbReference type="CDD" id="cd08971">
    <property type="entry name" value="AcNei2_N"/>
    <property type="match status" value="1"/>
</dbReference>
<evidence type="ECO:0000256" key="9">
    <source>
        <dbReference type="ARBA" id="ARBA00023204"/>
    </source>
</evidence>
<dbReference type="PANTHER" id="PTHR42697">
    <property type="entry name" value="ENDONUCLEASE 8"/>
    <property type="match status" value="1"/>
</dbReference>